<gene>
    <name evidence="1" type="ORF">EDF85_2421</name>
</gene>
<reference evidence="1 2" key="1">
    <citation type="submission" date="2018-11" db="EMBL/GenBank/DDBJ databases">
        <title>Genomic analyses of the natural microbiome of Caenorhabditis elegans.</title>
        <authorList>
            <person name="Samuel B."/>
        </authorList>
    </citation>
    <scope>NUCLEOTIDE SEQUENCE [LARGE SCALE GENOMIC DNA]</scope>
    <source>
        <strain evidence="1 2">BIGb0473</strain>
    </source>
</reference>
<dbReference type="AlphaFoldDB" id="A0A9X8EKK7"/>
<dbReference type="EMBL" id="RJUR01000013">
    <property type="protein sequence ID" value="ROQ49639.1"/>
    <property type="molecule type" value="Genomic_DNA"/>
</dbReference>
<accession>A0A9X8EKK7</accession>
<comment type="caution">
    <text evidence="1">The sequence shown here is derived from an EMBL/GenBank/DDBJ whole genome shotgun (WGS) entry which is preliminary data.</text>
</comment>
<proteinExistence type="predicted"/>
<name>A0A9X8EKK7_PSEPU</name>
<evidence type="ECO:0000313" key="1">
    <source>
        <dbReference type="EMBL" id="ROQ49639.1"/>
    </source>
</evidence>
<sequence>MGTPNVEGHPLTLKTLKWYIVFSQFFQKSI</sequence>
<protein>
    <submittedName>
        <fullName evidence="1">Uncharacterized protein</fullName>
    </submittedName>
</protein>
<dbReference type="Proteomes" id="UP000269115">
    <property type="component" value="Unassembled WGS sequence"/>
</dbReference>
<organism evidence="1 2">
    <name type="scientific">Pseudomonas putida</name>
    <name type="common">Arthrobacter siderocapsulatus</name>
    <dbReference type="NCBI Taxonomy" id="303"/>
    <lineage>
        <taxon>Bacteria</taxon>
        <taxon>Pseudomonadati</taxon>
        <taxon>Pseudomonadota</taxon>
        <taxon>Gammaproteobacteria</taxon>
        <taxon>Pseudomonadales</taxon>
        <taxon>Pseudomonadaceae</taxon>
        <taxon>Pseudomonas</taxon>
    </lineage>
</organism>
<evidence type="ECO:0000313" key="2">
    <source>
        <dbReference type="Proteomes" id="UP000269115"/>
    </source>
</evidence>